<keyword evidence="1" id="KW-1133">Transmembrane helix</keyword>
<dbReference type="EMBL" id="AAKKVE010000050">
    <property type="protein sequence ID" value="ECW1543714.1"/>
    <property type="molecule type" value="Genomic_DNA"/>
</dbReference>
<name>A0A612WX48_SALER</name>
<feature type="non-terminal residue" evidence="2">
    <location>
        <position position="96"/>
    </location>
</feature>
<feature type="transmembrane region" description="Helical" evidence="1">
    <location>
        <begin position="55"/>
        <end position="77"/>
    </location>
</feature>
<evidence type="ECO:0000313" key="2">
    <source>
        <dbReference type="EMBL" id="ECW1543714.1"/>
    </source>
</evidence>
<protein>
    <submittedName>
        <fullName evidence="2">Uncharacterized protein</fullName>
    </submittedName>
</protein>
<organism evidence="2">
    <name type="scientific">Salmonella enterica</name>
    <name type="common">Salmonella choleraesuis</name>
    <dbReference type="NCBI Taxonomy" id="28901"/>
    <lineage>
        <taxon>Bacteria</taxon>
        <taxon>Pseudomonadati</taxon>
        <taxon>Pseudomonadota</taxon>
        <taxon>Gammaproteobacteria</taxon>
        <taxon>Enterobacterales</taxon>
        <taxon>Enterobacteriaceae</taxon>
        <taxon>Salmonella</taxon>
    </lineage>
</organism>
<proteinExistence type="predicted"/>
<sequence>MKLSIMQLLNCYLLATRNEIAIDESLSKGISKKIPPLPRTSKWAGEKWSSLSLTFIYIILMILFIFGGFVIYVVFFLSKFYLCKVRSLTSKSIIFS</sequence>
<keyword evidence="1" id="KW-0472">Membrane</keyword>
<reference evidence="2" key="1">
    <citation type="submission" date="2018-07" db="EMBL/GenBank/DDBJ databases">
        <authorList>
            <consortium name="PulseNet: The National Subtyping Network for Foodborne Disease Surveillance"/>
            <person name="Tarr C.L."/>
            <person name="Trees E."/>
            <person name="Katz L.S."/>
            <person name="Carleton-Romer H.A."/>
            <person name="Stroika S."/>
            <person name="Kucerova Z."/>
            <person name="Roache K.F."/>
            <person name="Sabol A.L."/>
            <person name="Besser J."/>
            <person name="Gerner-Smidt P."/>
        </authorList>
    </citation>
    <scope>NUCLEOTIDE SEQUENCE</scope>
    <source>
        <strain evidence="2">PNUSAS031341</strain>
    </source>
</reference>
<gene>
    <name evidence="2" type="ORF">C0804_21720</name>
</gene>
<keyword evidence="1" id="KW-0812">Transmembrane</keyword>
<evidence type="ECO:0000256" key="1">
    <source>
        <dbReference type="SAM" id="Phobius"/>
    </source>
</evidence>
<accession>A0A612WX48</accession>
<dbReference type="AlphaFoldDB" id="A0A612WX48"/>
<comment type="caution">
    <text evidence="2">The sequence shown here is derived from an EMBL/GenBank/DDBJ whole genome shotgun (WGS) entry which is preliminary data.</text>
</comment>